<dbReference type="InterPro" id="IPR001034">
    <property type="entry name" value="DeoR_HTH"/>
</dbReference>
<protein>
    <submittedName>
        <fullName evidence="5">DeoR/GlpR transcriptional regulator</fullName>
    </submittedName>
</protein>
<gene>
    <name evidence="5" type="ORF">EJK17_02515</name>
</gene>
<dbReference type="AlphaFoldDB" id="A0A437SWN2"/>
<dbReference type="InterPro" id="IPR050313">
    <property type="entry name" value="Carb_Metab_HTH_regulators"/>
</dbReference>
<evidence type="ECO:0000313" key="6">
    <source>
        <dbReference type="Proteomes" id="UP000288291"/>
    </source>
</evidence>
<dbReference type="Pfam" id="PF08220">
    <property type="entry name" value="HTH_DeoR"/>
    <property type="match status" value="1"/>
</dbReference>
<dbReference type="Proteomes" id="UP000288291">
    <property type="component" value="Unassembled WGS sequence"/>
</dbReference>
<name>A0A437SWN2_9LACO</name>
<dbReference type="EMBL" id="RXIA01000005">
    <property type="protein sequence ID" value="RVU71336.1"/>
    <property type="molecule type" value="Genomic_DNA"/>
</dbReference>
<dbReference type="PANTHER" id="PTHR30363">
    <property type="entry name" value="HTH-TYPE TRANSCRIPTIONAL REGULATOR SRLR-RELATED"/>
    <property type="match status" value="1"/>
</dbReference>
<dbReference type="Pfam" id="PF00455">
    <property type="entry name" value="DeoRC"/>
    <property type="match status" value="1"/>
</dbReference>
<comment type="caution">
    <text evidence="5">The sequence shown here is derived from an EMBL/GenBank/DDBJ whole genome shotgun (WGS) entry which is preliminary data.</text>
</comment>
<keyword evidence="2" id="KW-0238">DNA-binding</keyword>
<reference evidence="5 6" key="1">
    <citation type="submission" date="2018-12" db="EMBL/GenBank/DDBJ databases">
        <authorList>
            <person name="Meng J."/>
        </authorList>
    </citation>
    <scope>NUCLEOTIDE SEQUENCE [LARGE SCALE GENOMIC DNA]</scope>
    <source>
        <strain evidence="5 6">HT111-2</strain>
    </source>
</reference>
<dbReference type="PANTHER" id="PTHR30363:SF51">
    <property type="entry name" value="HTH-TYPE TRANSCRIPTIONAL REPRESSOR GLCR"/>
    <property type="match status" value="1"/>
</dbReference>
<evidence type="ECO:0000259" key="4">
    <source>
        <dbReference type="PROSITE" id="PS51000"/>
    </source>
</evidence>
<sequence length="258" mass="29139">MNQEERLIMIKKMLTKQQQLSTRDLANHFHVSFDTARRDVLRLTSTGQAVRIHGGLMAIDQNDVPSFLMRNQIQSPLKEKMAHKAKRFIHPGQCDFIGPSTTLRHLCTQLGGNDLQIVTNSIDNALALMAEPLPSVILLGGEIRKKERYIFSASSLNELNRFYFNTAFVGASKVRNDGIYTPSLQDAEMIEAAVNHAKQVVLIAENYKFTNHNSSPYRSASLDQIDVVITDMPLAPERRQIFKKQTQIISVMKGDHYA</sequence>
<dbReference type="Gene3D" id="1.10.10.10">
    <property type="entry name" value="Winged helix-like DNA-binding domain superfamily/Winged helix DNA-binding domain"/>
    <property type="match status" value="1"/>
</dbReference>
<keyword evidence="6" id="KW-1185">Reference proteome</keyword>
<feature type="domain" description="HTH deoR-type" evidence="4">
    <location>
        <begin position="3"/>
        <end position="58"/>
    </location>
</feature>
<dbReference type="InterPro" id="IPR014036">
    <property type="entry name" value="DeoR-like_C"/>
</dbReference>
<dbReference type="PROSITE" id="PS00894">
    <property type="entry name" value="HTH_DEOR_1"/>
    <property type="match status" value="1"/>
</dbReference>
<dbReference type="GO" id="GO:0003700">
    <property type="term" value="F:DNA-binding transcription factor activity"/>
    <property type="evidence" value="ECO:0007669"/>
    <property type="project" value="InterPro"/>
</dbReference>
<organism evidence="5 6">
    <name type="scientific">Lactobacillus xujianguonis</name>
    <dbReference type="NCBI Taxonomy" id="2495899"/>
    <lineage>
        <taxon>Bacteria</taxon>
        <taxon>Bacillati</taxon>
        <taxon>Bacillota</taxon>
        <taxon>Bacilli</taxon>
        <taxon>Lactobacillales</taxon>
        <taxon>Lactobacillaceae</taxon>
        <taxon>Lactobacillus</taxon>
    </lineage>
</organism>
<dbReference type="PROSITE" id="PS51000">
    <property type="entry name" value="HTH_DEOR_2"/>
    <property type="match status" value="1"/>
</dbReference>
<evidence type="ECO:0000256" key="2">
    <source>
        <dbReference type="ARBA" id="ARBA00023125"/>
    </source>
</evidence>
<dbReference type="RefSeq" id="WP_103661515.1">
    <property type="nucleotide sequence ID" value="NZ_ML136874.1"/>
</dbReference>
<dbReference type="Gene3D" id="3.40.50.1360">
    <property type="match status" value="1"/>
</dbReference>
<dbReference type="GO" id="GO:0003677">
    <property type="term" value="F:DNA binding"/>
    <property type="evidence" value="ECO:0007669"/>
    <property type="project" value="UniProtKB-KW"/>
</dbReference>
<accession>A0A437SWN2</accession>
<dbReference type="SMART" id="SM00420">
    <property type="entry name" value="HTH_DEOR"/>
    <property type="match status" value="1"/>
</dbReference>
<keyword evidence="1" id="KW-0805">Transcription regulation</keyword>
<dbReference type="InterPro" id="IPR018356">
    <property type="entry name" value="Tscrpt_reg_HTH_DeoR_CS"/>
</dbReference>
<dbReference type="SUPFAM" id="SSF100950">
    <property type="entry name" value="NagB/RpiA/CoA transferase-like"/>
    <property type="match status" value="1"/>
</dbReference>
<evidence type="ECO:0000313" key="5">
    <source>
        <dbReference type="EMBL" id="RVU71336.1"/>
    </source>
</evidence>
<dbReference type="SUPFAM" id="SSF46785">
    <property type="entry name" value="Winged helix' DNA-binding domain"/>
    <property type="match status" value="1"/>
</dbReference>
<keyword evidence="3" id="KW-0804">Transcription</keyword>
<evidence type="ECO:0000256" key="1">
    <source>
        <dbReference type="ARBA" id="ARBA00023015"/>
    </source>
</evidence>
<dbReference type="SMART" id="SM01134">
    <property type="entry name" value="DeoRC"/>
    <property type="match status" value="1"/>
</dbReference>
<dbReference type="InterPro" id="IPR037171">
    <property type="entry name" value="NagB/RpiA_transferase-like"/>
</dbReference>
<proteinExistence type="predicted"/>
<dbReference type="InterPro" id="IPR036390">
    <property type="entry name" value="WH_DNA-bd_sf"/>
</dbReference>
<dbReference type="InterPro" id="IPR036388">
    <property type="entry name" value="WH-like_DNA-bd_sf"/>
</dbReference>
<evidence type="ECO:0000256" key="3">
    <source>
        <dbReference type="ARBA" id="ARBA00023163"/>
    </source>
</evidence>